<evidence type="ECO:0000313" key="3">
    <source>
        <dbReference type="Proteomes" id="UP001159363"/>
    </source>
</evidence>
<keyword evidence="3" id="KW-1185">Reference proteome</keyword>
<proteinExistence type="predicted"/>
<protein>
    <recommendedName>
        <fullName evidence="4">Myb-like domain-containing protein</fullName>
    </recommendedName>
</protein>
<reference evidence="2 3" key="1">
    <citation type="submission" date="2023-02" db="EMBL/GenBank/DDBJ databases">
        <title>LHISI_Scaffold_Assembly.</title>
        <authorList>
            <person name="Stuart O.P."/>
            <person name="Cleave R."/>
            <person name="Magrath M.J.L."/>
            <person name="Mikheyev A.S."/>
        </authorList>
    </citation>
    <scope>NUCLEOTIDE SEQUENCE [LARGE SCALE GENOMIC DNA]</scope>
    <source>
        <strain evidence="2">Daus_M_001</strain>
        <tissue evidence="2">Leg muscle</tissue>
    </source>
</reference>
<name>A0ABQ9G5F2_9NEOP</name>
<gene>
    <name evidence="2" type="ORF">PR048_031240</name>
</gene>
<dbReference type="Proteomes" id="UP001159363">
    <property type="component" value="Chromosome 14"/>
</dbReference>
<organism evidence="2 3">
    <name type="scientific">Dryococelus australis</name>
    <dbReference type="NCBI Taxonomy" id="614101"/>
    <lineage>
        <taxon>Eukaryota</taxon>
        <taxon>Metazoa</taxon>
        <taxon>Ecdysozoa</taxon>
        <taxon>Arthropoda</taxon>
        <taxon>Hexapoda</taxon>
        <taxon>Insecta</taxon>
        <taxon>Pterygota</taxon>
        <taxon>Neoptera</taxon>
        <taxon>Polyneoptera</taxon>
        <taxon>Phasmatodea</taxon>
        <taxon>Verophasmatodea</taxon>
        <taxon>Anareolatae</taxon>
        <taxon>Phasmatidae</taxon>
        <taxon>Eurycanthinae</taxon>
        <taxon>Dryococelus</taxon>
    </lineage>
</organism>
<feature type="region of interest" description="Disordered" evidence="1">
    <location>
        <begin position="363"/>
        <end position="406"/>
    </location>
</feature>
<evidence type="ECO:0000256" key="1">
    <source>
        <dbReference type="SAM" id="MobiDB-lite"/>
    </source>
</evidence>
<comment type="caution">
    <text evidence="2">The sequence shown here is derived from an EMBL/GenBank/DDBJ whole genome shotgun (WGS) entry which is preliminary data.</text>
</comment>
<evidence type="ECO:0008006" key="4">
    <source>
        <dbReference type="Google" id="ProtNLM"/>
    </source>
</evidence>
<sequence>MQSSGRVISPCDVGRDGSHKKPAAPTSITRHTSSAFGYFSRFVQEVSRKSFGPIAKVAETLLSGVELVPILLVHTVFDTWRTVAQSSPSTVTADNQCAADIDLFVRKTVESSLQATMAERLVCSPSTKTIRIQSPAGSLPDLSTWESCQTMPLVGRLSRGSTVSPALSFQLSSILTSITLIDSQDLAVKSHLNLFTPSLTLFVRESFRTMAERKYGAWSESDMERALAAYRNWDTGFNECCRQYGVPRPTMKCHLDFKNVIANEVHLATSRQSTTGWTITPRLQHLAEKPRTICNETTTPPTWAWLVRFEAEKRGGDRTHAPCPRMSSLTSRALIGPRDQFSKPTCWGSLGHPLLQQIVRESHDVSEDRGPRIIEDRGHGNCSRAHKGYTAAGSKSTVTSARKALN</sequence>
<dbReference type="EMBL" id="JARBHB010000015">
    <property type="protein sequence ID" value="KAJ8867438.1"/>
    <property type="molecule type" value="Genomic_DNA"/>
</dbReference>
<feature type="compositionally biased region" description="Basic and acidic residues" evidence="1">
    <location>
        <begin position="363"/>
        <end position="379"/>
    </location>
</feature>
<accession>A0ABQ9G5F2</accession>
<evidence type="ECO:0000313" key="2">
    <source>
        <dbReference type="EMBL" id="KAJ8867438.1"/>
    </source>
</evidence>
<feature type="region of interest" description="Disordered" evidence="1">
    <location>
        <begin position="1"/>
        <end position="28"/>
    </location>
</feature>